<keyword evidence="3" id="KW-1185">Reference proteome</keyword>
<proteinExistence type="predicted"/>
<dbReference type="Pfam" id="PF16064">
    <property type="entry name" value="DUF4806"/>
    <property type="match status" value="1"/>
</dbReference>
<protein>
    <recommendedName>
        <fullName evidence="1">DUF4806 domain-containing protein</fullName>
    </recommendedName>
</protein>
<dbReference type="AlphaFoldDB" id="A0AAW2FUL3"/>
<dbReference type="PANTHER" id="PTHR34153:SF2">
    <property type="entry name" value="SI:CH211-262H13.3-RELATED"/>
    <property type="match status" value="1"/>
</dbReference>
<dbReference type="Proteomes" id="UP001430953">
    <property type="component" value="Unassembled WGS sequence"/>
</dbReference>
<evidence type="ECO:0000313" key="3">
    <source>
        <dbReference type="Proteomes" id="UP001430953"/>
    </source>
</evidence>
<evidence type="ECO:0000259" key="1">
    <source>
        <dbReference type="Pfam" id="PF16064"/>
    </source>
</evidence>
<reference evidence="2 3" key="1">
    <citation type="submission" date="2023-03" db="EMBL/GenBank/DDBJ databases">
        <title>High recombination rates correlate with genetic variation in Cardiocondyla obscurior ants.</title>
        <authorList>
            <person name="Errbii M."/>
        </authorList>
    </citation>
    <scope>NUCLEOTIDE SEQUENCE [LARGE SCALE GENOMIC DNA]</scope>
    <source>
        <strain evidence="2">Alpha-2009</strain>
        <tissue evidence="2">Whole body</tissue>
    </source>
</reference>
<dbReference type="InterPro" id="IPR032071">
    <property type="entry name" value="DUF4806"/>
</dbReference>
<name>A0AAW2FUL3_9HYME</name>
<sequence>MQEVSMLPTFPLNTVEQVESFNNLLNDENVWRQFINKISRIGGEGVPKNVRNIMSTIFGYEVAQLYTWTGQKNNSKATITEIESCMQEWLRRSGDRLRALLKK</sequence>
<dbReference type="EMBL" id="JADYXP020000008">
    <property type="protein sequence ID" value="KAL0117661.1"/>
    <property type="molecule type" value="Genomic_DNA"/>
</dbReference>
<feature type="domain" description="DUF4806" evidence="1">
    <location>
        <begin position="9"/>
        <end position="86"/>
    </location>
</feature>
<organism evidence="2 3">
    <name type="scientific">Cardiocondyla obscurior</name>
    <dbReference type="NCBI Taxonomy" id="286306"/>
    <lineage>
        <taxon>Eukaryota</taxon>
        <taxon>Metazoa</taxon>
        <taxon>Ecdysozoa</taxon>
        <taxon>Arthropoda</taxon>
        <taxon>Hexapoda</taxon>
        <taxon>Insecta</taxon>
        <taxon>Pterygota</taxon>
        <taxon>Neoptera</taxon>
        <taxon>Endopterygota</taxon>
        <taxon>Hymenoptera</taxon>
        <taxon>Apocrita</taxon>
        <taxon>Aculeata</taxon>
        <taxon>Formicoidea</taxon>
        <taxon>Formicidae</taxon>
        <taxon>Myrmicinae</taxon>
        <taxon>Cardiocondyla</taxon>
    </lineage>
</organism>
<evidence type="ECO:0000313" key="2">
    <source>
        <dbReference type="EMBL" id="KAL0117661.1"/>
    </source>
</evidence>
<dbReference type="PANTHER" id="PTHR34153">
    <property type="entry name" value="SI:CH211-262H13.3-RELATED-RELATED"/>
    <property type="match status" value="1"/>
</dbReference>
<gene>
    <name evidence="2" type="ORF">PUN28_008812</name>
</gene>
<comment type="caution">
    <text evidence="2">The sequence shown here is derived from an EMBL/GenBank/DDBJ whole genome shotgun (WGS) entry which is preliminary data.</text>
</comment>
<accession>A0AAW2FUL3</accession>